<name>A0A1H0I937_9HYPH</name>
<sequence>MAEFSTSLFSPIALTFFLAGLVKGVTGMGLPTVAMGILGAFMPPVAAASLLIVPSAVTNVWQLLMGPSFWALLNRLKFMMAGIVVGTVSGASFIASGDMAVTSAALGAALVIYALYSLIARQLRVPDASEKWLSPLIGLTTGVVTGGTGVFVIPAVPYLQGLDLKRDDLVQALGLSFTVSTIALAIGLGLQGALQVSDLGMSTLTIAPALVGMWTGQLIRQRISAAAFRRWFLLGLVVLGTELMSRGLI</sequence>
<feature type="transmembrane region" description="Helical" evidence="8">
    <location>
        <begin position="40"/>
        <end position="64"/>
    </location>
</feature>
<evidence type="ECO:0000256" key="4">
    <source>
        <dbReference type="ARBA" id="ARBA00022475"/>
    </source>
</evidence>
<evidence type="ECO:0000256" key="1">
    <source>
        <dbReference type="ARBA" id="ARBA00004651"/>
    </source>
</evidence>
<evidence type="ECO:0000256" key="8">
    <source>
        <dbReference type="RuleBase" id="RU363041"/>
    </source>
</evidence>
<protein>
    <recommendedName>
        <fullName evidence="8">Probable membrane transporter protein</fullName>
    </recommendedName>
</protein>
<dbReference type="InterPro" id="IPR052017">
    <property type="entry name" value="TSUP"/>
</dbReference>
<evidence type="ECO:0000256" key="6">
    <source>
        <dbReference type="ARBA" id="ARBA00022989"/>
    </source>
</evidence>
<keyword evidence="6 8" id="KW-1133">Transmembrane helix</keyword>
<comment type="similarity">
    <text evidence="2 8">Belongs to the 4-toluene sulfonate uptake permease (TSUP) (TC 2.A.102) family.</text>
</comment>
<dbReference type="InterPro" id="IPR002781">
    <property type="entry name" value="TM_pro_TauE-like"/>
</dbReference>
<keyword evidence="7 8" id="KW-0472">Membrane</keyword>
<comment type="caution">
    <text evidence="9">The sequence shown here is derived from an EMBL/GenBank/DDBJ whole genome shotgun (WGS) entry which is preliminary data.</text>
</comment>
<feature type="transmembrane region" description="Helical" evidence="8">
    <location>
        <begin position="132"/>
        <end position="157"/>
    </location>
</feature>
<accession>A0A1H0I937</accession>
<evidence type="ECO:0000256" key="3">
    <source>
        <dbReference type="ARBA" id="ARBA00022448"/>
    </source>
</evidence>
<organism evidence="9 10">
    <name type="scientific">Filomicrobium insigne</name>
    <dbReference type="NCBI Taxonomy" id="418854"/>
    <lineage>
        <taxon>Bacteria</taxon>
        <taxon>Pseudomonadati</taxon>
        <taxon>Pseudomonadota</taxon>
        <taxon>Alphaproteobacteria</taxon>
        <taxon>Hyphomicrobiales</taxon>
        <taxon>Hyphomicrobiaceae</taxon>
        <taxon>Filomicrobium</taxon>
    </lineage>
</organism>
<dbReference type="PANTHER" id="PTHR30269:SF32">
    <property type="entry name" value="MEMBRANE TRANSPORTER PROTEIN-RELATED"/>
    <property type="match status" value="1"/>
</dbReference>
<proteinExistence type="inferred from homology"/>
<evidence type="ECO:0000256" key="2">
    <source>
        <dbReference type="ARBA" id="ARBA00009142"/>
    </source>
</evidence>
<keyword evidence="10" id="KW-1185">Reference proteome</keyword>
<evidence type="ECO:0000256" key="5">
    <source>
        <dbReference type="ARBA" id="ARBA00022692"/>
    </source>
</evidence>
<evidence type="ECO:0000313" key="10">
    <source>
        <dbReference type="Proteomes" id="UP000198795"/>
    </source>
</evidence>
<gene>
    <name evidence="9" type="ORF">SAMN04488061_0770</name>
</gene>
<dbReference type="RefSeq" id="WP_090226687.1">
    <property type="nucleotide sequence ID" value="NZ_FNJC01000001.1"/>
</dbReference>
<keyword evidence="3" id="KW-0813">Transport</keyword>
<feature type="transmembrane region" description="Helical" evidence="8">
    <location>
        <begin position="169"/>
        <end position="190"/>
    </location>
</feature>
<evidence type="ECO:0000256" key="7">
    <source>
        <dbReference type="ARBA" id="ARBA00023136"/>
    </source>
</evidence>
<evidence type="ECO:0000313" key="9">
    <source>
        <dbReference type="EMBL" id="SDO27611.1"/>
    </source>
</evidence>
<reference evidence="9 10" key="1">
    <citation type="submission" date="2016-10" db="EMBL/GenBank/DDBJ databases">
        <authorList>
            <person name="Varghese N."/>
            <person name="Submissions S."/>
        </authorList>
    </citation>
    <scope>NUCLEOTIDE SEQUENCE [LARGE SCALE GENOMIC DNA]</scope>
    <source>
        <strain evidence="9 10">CGMCC 1.6497</strain>
    </source>
</reference>
<feature type="transmembrane region" description="Helical" evidence="8">
    <location>
        <begin position="76"/>
        <end position="95"/>
    </location>
</feature>
<feature type="transmembrane region" description="Helical" evidence="8">
    <location>
        <begin position="101"/>
        <end position="120"/>
    </location>
</feature>
<comment type="subcellular location">
    <subcellularLocation>
        <location evidence="1 8">Cell membrane</location>
        <topology evidence="1 8">Multi-pass membrane protein</topology>
    </subcellularLocation>
</comment>
<keyword evidence="5 8" id="KW-0812">Transmembrane</keyword>
<dbReference type="EMBL" id="FNJC01000001">
    <property type="protein sequence ID" value="SDO27611.1"/>
    <property type="molecule type" value="Genomic_DNA"/>
</dbReference>
<keyword evidence="4 8" id="KW-1003">Cell membrane</keyword>
<dbReference type="Pfam" id="PF01925">
    <property type="entry name" value="TauE"/>
    <property type="match status" value="1"/>
</dbReference>
<dbReference type="Proteomes" id="UP000198795">
    <property type="component" value="Unassembled WGS sequence"/>
</dbReference>
<dbReference type="PANTHER" id="PTHR30269">
    <property type="entry name" value="TRANSMEMBRANE PROTEIN YFCA"/>
    <property type="match status" value="1"/>
</dbReference>